<keyword evidence="3" id="KW-1185">Reference proteome</keyword>
<gene>
    <name evidence="2" type="ORF">FYJ45_07945</name>
</gene>
<feature type="transmembrane region" description="Helical" evidence="1">
    <location>
        <begin position="28"/>
        <end position="46"/>
    </location>
</feature>
<accession>A0A6N7WCN1</accession>
<protein>
    <submittedName>
        <fullName evidence="2">Uncharacterized protein</fullName>
    </submittedName>
</protein>
<reference evidence="2 3" key="1">
    <citation type="submission" date="2019-08" db="EMBL/GenBank/DDBJ databases">
        <title>In-depth cultivation of the pig gut microbiome towards novel bacterial diversity and tailored functional studies.</title>
        <authorList>
            <person name="Wylensek D."/>
            <person name="Hitch T.C.A."/>
            <person name="Clavel T."/>
        </authorList>
    </citation>
    <scope>NUCLEOTIDE SEQUENCE [LARGE SCALE GENOMIC DNA]</scope>
    <source>
        <strain evidence="2 3">WCA-389-WT-23B</strain>
    </source>
</reference>
<sequence length="96" mass="11075">MSIFMTVFGYALDNCLMVTENGYGNHNIFLPMFLTGVIISTIELFLRDRKKGTLLLIAIFLVQFLYYTVQFGNVYIRNRKRYTVDDDHCAAIHAAI</sequence>
<evidence type="ECO:0000313" key="2">
    <source>
        <dbReference type="EMBL" id="MSS88227.1"/>
    </source>
</evidence>
<keyword evidence="1" id="KW-0472">Membrane</keyword>
<dbReference type="Proteomes" id="UP000436047">
    <property type="component" value="Unassembled WGS sequence"/>
</dbReference>
<proteinExistence type="predicted"/>
<dbReference type="EMBL" id="VUMI01000010">
    <property type="protein sequence ID" value="MSS88227.1"/>
    <property type="molecule type" value="Genomic_DNA"/>
</dbReference>
<name>A0A6N7WCN1_9FIRM</name>
<organism evidence="2 3">
    <name type="scientific">Eisenbergiella porci</name>
    <dbReference type="NCBI Taxonomy" id="2652274"/>
    <lineage>
        <taxon>Bacteria</taxon>
        <taxon>Bacillati</taxon>
        <taxon>Bacillota</taxon>
        <taxon>Clostridia</taxon>
        <taxon>Lachnospirales</taxon>
        <taxon>Lachnospiraceae</taxon>
        <taxon>Eisenbergiella</taxon>
    </lineage>
</organism>
<comment type="caution">
    <text evidence="2">The sequence shown here is derived from an EMBL/GenBank/DDBJ whole genome shotgun (WGS) entry which is preliminary data.</text>
</comment>
<keyword evidence="1" id="KW-1133">Transmembrane helix</keyword>
<feature type="transmembrane region" description="Helical" evidence="1">
    <location>
        <begin position="53"/>
        <end position="76"/>
    </location>
</feature>
<dbReference type="AlphaFoldDB" id="A0A6N7WCN1"/>
<evidence type="ECO:0000256" key="1">
    <source>
        <dbReference type="SAM" id="Phobius"/>
    </source>
</evidence>
<keyword evidence="1" id="KW-0812">Transmembrane</keyword>
<evidence type="ECO:0000313" key="3">
    <source>
        <dbReference type="Proteomes" id="UP000436047"/>
    </source>
</evidence>